<proteinExistence type="predicted"/>
<feature type="transmembrane region" description="Helical" evidence="1">
    <location>
        <begin position="99"/>
        <end position="117"/>
    </location>
</feature>
<sequence length="274" mass="30034">MEQTGSFRAAMPLSVLTAVLGQCITSGSAMPARLLLLQGFPMALGIGLLSSCLMPAEGEEELRSETGIRPRLLCLLLSVWFGAELWETLWQAQQVCREQFSSMAVLGVLPLLLWAGWQLKPDVFSRSAGVLWWALALAGLACVGSLHGQLHWENLFPAAQPTGNLRFPLYTESIAWPLLFGKRGCTGRRCFRLPFLTLAGLFGFALGRELLFGSGRPLPGNELLRAGTPGRVSRLDAAFLLVWLAAALFRGCFLVRILRELLCRPEEPEKGVPE</sequence>
<dbReference type="Proteomes" id="UP000220904">
    <property type="component" value="Unassembled WGS sequence"/>
</dbReference>
<organism evidence="2 3">
    <name type="scientific">Faecalibacterium prausnitzii</name>
    <dbReference type="NCBI Taxonomy" id="853"/>
    <lineage>
        <taxon>Bacteria</taxon>
        <taxon>Bacillati</taxon>
        <taxon>Bacillota</taxon>
        <taxon>Clostridia</taxon>
        <taxon>Eubacteriales</taxon>
        <taxon>Oscillospiraceae</taxon>
        <taxon>Faecalibacterium</taxon>
    </lineage>
</organism>
<name>A0A2A7B527_9FIRM</name>
<keyword evidence="1" id="KW-1133">Transmembrane helix</keyword>
<evidence type="ECO:0000313" key="2">
    <source>
        <dbReference type="EMBL" id="PDX86428.1"/>
    </source>
</evidence>
<evidence type="ECO:0000313" key="3">
    <source>
        <dbReference type="Proteomes" id="UP000220904"/>
    </source>
</evidence>
<reference evidence="2 3" key="1">
    <citation type="journal article" date="2017" name="Front. Microbiol.">
        <title>New Insights into the Diversity of the Genus Faecalibacterium.</title>
        <authorList>
            <person name="Benevides L."/>
            <person name="Burman S."/>
            <person name="Martin R."/>
            <person name="Robert V."/>
            <person name="Thomas M."/>
            <person name="Miquel S."/>
            <person name="Chain F."/>
            <person name="Sokol H."/>
            <person name="Bermudez-Humaran L.G."/>
            <person name="Morrison M."/>
            <person name="Langella P."/>
            <person name="Azevedo V.A."/>
            <person name="Chatel J.M."/>
            <person name="Soares S."/>
        </authorList>
    </citation>
    <scope>NUCLEOTIDE SEQUENCE [LARGE SCALE GENOMIC DNA]</scope>
    <source>
        <strain evidence="2 3">AHMP21</strain>
    </source>
</reference>
<feature type="transmembrane region" description="Helical" evidence="1">
    <location>
        <begin position="193"/>
        <end position="211"/>
    </location>
</feature>
<evidence type="ECO:0000256" key="1">
    <source>
        <dbReference type="SAM" id="Phobius"/>
    </source>
</evidence>
<keyword evidence="1" id="KW-0812">Transmembrane</keyword>
<feature type="transmembrane region" description="Helical" evidence="1">
    <location>
        <begin position="129"/>
        <end position="152"/>
    </location>
</feature>
<keyword evidence="1" id="KW-0472">Membrane</keyword>
<dbReference type="AlphaFoldDB" id="A0A2A7B527"/>
<accession>A0A2A7B527</accession>
<feature type="transmembrane region" description="Helical" evidence="1">
    <location>
        <begin position="237"/>
        <end position="258"/>
    </location>
</feature>
<dbReference type="RefSeq" id="WP_097792303.1">
    <property type="nucleotide sequence ID" value="NZ_NOUV01000014.1"/>
</dbReference>
<gene>
    <name evidence="2" type="ORF">CHR60_06670</name>
</gene>
<comment type="caution">
    <text evidence="2">The sequence shown here is derived from an EMBL/GenBank/DDBJ whole genome shotgun (WGS) entry which is preliminary data.</text>
</comment>
<protein>
    <submittedName>
        <fullName evidence="2">Uncharacterized protein</fullName>
    </submittedName>
</protein>
<dbReference type="EMBL" id="NOUV01000014">
    <property type="protein sequence ID" value="PDX86428.1"/>
    <property type="molecule type" value="Genomic_DNA"/>
</dbReference>
<dbReference type="OrthoDB" id="9978153at2"/>